<dbReference type="Gene3D" id="2.40.50.230">
    <property type="entry name" value="Gp5 N-terminal domain"/>
    <property type="match status" value="1"/>
</dbReference>
<feature type="domain" description="Gp5/Type VI secretion system Vgr protein OB-fold" evidence="4">
    <location>
        <begin position="415"/>
        <end position="465"/>
    </location>
</feature>
<feature type="region of interest" description="Disordered" evidence="2">
    <location>
        <begin position="507"/>
        <end position="528"/>
    </location>
</feature>
<evidence type="ECO:0000256" key="3">
    <source>
        <dbReference type="SAM" id="Phobius"/>
    </source>
</evidence>
<name>A0ABZ0S9G4_9GAMM</name>
<dbReference type="InterPro" id="IPR006531">
    <property type="entry name" value="Gp5/Vgr_OB"/>
</dbReference>
<sequence length="832" mass="91003">MPELAQNAFTFISHGLAENTFSVVKFTGQEALSSLYSFDVLLVSELNDLDIEPILANPATLTIKSRAQGFADQPFHGILTSFEQLHQVGPYVFYRAELRPKMWWLTITRKNQIFLNMPADEFVAAVLKDGGLIAEVDFAIRLTQQFPPYDYACQYGESHFDFASRWAEHGGAYYWFEQGTIAERIICSDSLIAHVPLPGYETLSFSPSAGLHAHGNHGISSFTLKQRPLPQKVMLHDYNYMRPSLNMEAQAGIDDDQGFGEIHLWADRFRYLAGGQYLAKARAEMFKCMEKVFHGTSSIPGIRPGYLFTLTGHYRQDFNRQYLTTSVRHEGSQERWLVSGLGLDQLEDKDALYYRNVFECIPSTIQYRPLVRMKKPVVPGNLVAKIDAAGSGQYAEIDEHGRYKVIMPFDLSGRDGGKASCWLRMMTPYAGEGHGLHFPLLKGAEVMIGFEQGDIDRPFIAGAVFNPEKPNVVTDKNAAINIIRTPGGNEIVMGDERGKEFISLYSPSSDSSISLGSAPSGDPDDEPSYVQHTTGQSVFYGVGDAFSVFAGTNTSISGSYSNSISIGSSNSLTVGVNFSAGYGTGVSYNHGDMISLGNGSSEDFSKEKTITGLESVEISGGYSQALTAPLKQAYGALVLGLFGSASSAAGSVLTTDAFTKPYTKRMISDKKTGAALGITLSSVGVGLTIGTAVWIAKILKDWKAKTGPQAQGRITLNVDGVKIQSPKEVVIQVLNQVGQEVSSITVHGQGISLQGPEFHEQINNRIADIEQETRHIGTLSQAVENFKHIGENQRVQLQHSEEIIDELTQQCNTLKATARQGIKIDGKTIHLA</sequence>
<proteinExistence type="inferred from homology"/>
<dbReference type="RefSeq" id="WP_328987800.1">
    <property type="nucleotide sequence ID" value="NZ_CP121472.1"/>
</dbReference>
<dbReference type="Gene3D" id="2.30.110.50">
    <property type="match status" value="1"/>
</dbReference>
<protein>
    <submittedName>
        <fullName evidence="5">Type VI secretion system Vgr family protein</fullName>
    </submittedName>
</protein>
<evidence type="ECO:0000313" key="6">
    <source>
        <dbReference type="Proteomes" id="UP001432180"/>
    </source>
</evidence>
<dbReference type="Pfam" id="PF04717">
    <property type="entry name" value="Phage_base_V"/>
    <property type="match status" value="1"/>
</dbReference>
<evidence type="ECO:0000313" key="5">
    <source>
        <dbReference type="EMBL" id="WPL17283.1"/>
    </source>
</evidence>
<dbReference type="Proteomes" id="UP001432180">
    <property type="component" value="Chromosome"/>
</dbReference>
<dbReference type="SUPFAM" id="SSF69279">
    <property type="entry name" value="Phage tail proteins"/>
    <property type="match status" value="2"/>
</dbReference>
<keyword evidence="6" id="KW-1185">Reference proteome</keyword>
<dbReference type="SUPFAM" id="SSF69255">
    <property type="entry name" value="gp5 N-terminal domain-like"/>
    <property type="match status" value="1"/>
</dbReference>
<dbReference type="NCBIfam" id="TIGR03361">
    <property type="entry name" value="VI_Rhs_Vgr"/>
    <property type="match status" value="1"/>
</dbReference>
<evidence type="ECO:0000256" key="1">
    <source>
        <dbReference type="ARBA" id="ARBA00005558"/>
    </source>
</evidence>
<accession>A0ABZ0S9G4</accession>
<evidence type="ECO:0000259" key="4">
    <source>
        <dbReference type="Pfam" id="PF04717"/>
    </source>
</evidence>
<evidence type="ECO:0000256" key="2">
    <source>
        <dbReference type="SAM" id="MobiDB-lite"/>
    </source>
</evidence>
<feature type="transmembrane region" description="Helical" evidence="3">
    <location>
        <begin position="633"/>
        <end position="653"/>
    </location>
</feature>
<dbReference type="InterPro" id="IPR037026">
    <property type="entry name" value="Vgr_OB-fold_dom_sf"/>
</dbReference>
<dbReference type="EMBL" id="CP121472">
    <property type="protein sequence ID" value="WPL17283.1"/>
    <property type="molecule type" value="Genomic_DNA"/>
</dbReference>
<dbReference type="Gene3D" id="4.10.220.110">
    <property type="match status" value="1"/>
</dbReference>
<organism evidence="5 6">
    <name type="scientific">Thiorhodovibrio winogradskyi</name>
    <dbReference type="NCBI Taxonomy" id="77007"/>
    <lineage>
        <taxon>Bacteria</taxon>
        <taxon>Pseudomonadati</taxon>
        <taxon>Pseudomonadota</taxon>
        <taxon>Gammaproteobacteria</taxon>
        <taxon>Chromatiales</taxon>
        <taxon>Chromatiaceae</taxon>
        <taxon>Thiorhodovibrio</taxon>
    </lineage>
</organism>
<comment type="similarity">
    <text evidence="1">Belongs to the VgrG protein family.</text>
</comment>
<keyword evidence="3" id="KW-1133">Transmembrane helix</keyword>
<dbReference type="InterPro" id="IPR006533">
    <property type="entry name" value="T6SS_Vgr_RhsGE"/>
</dbReference>
<dbReference type="Pfam" id="PF05954">
    <property type="entry name" value="Phage_GPD"/>
    <property type="match status" value="1"/>
</dbReference>
<keyword evidence="3" id="KW-0472">Membrane</keyword>
<feature type="transmembrane region" description="Helical" evidence="3">
    <location>
        <begin position="674"/>
        <end position="696"/>
    </location>
</feature>
<gene>
    <name evidence="5" type="ORF">Thiowin_02279</name>
</gene>
<dbReference type="Gene3D" id="3.55.50.10">
    <property type="entry name" value="Baseplate protein-like domains"/>
    <property type="match status" value="1"/>
</dbReference>
<dbReference type="NCBIfam" id="TIGR01646">
    <property type="entry name" value="vgr_GE"/>
    <property type="match status" value="1"/>
</dbReference>
<dbReference type="InterPro" id="IPR017847">
    <property type="entry name" value="T6SS_RhsGE_Vgr_subset"/>
</dbReference>
<keyword evidence="3" id="KW-0812">Transmembrane</keyword>
<reference evidence="5 6" key="1">
    <citation type="journal article" date="2023" name="Microorganisms">
        <title>Thiorhodovibrio frisius and Trv. litoralis spp. nov., Two Novel Members from a Clade of Fastidious Purple Sulfur Bacteria That Exhibit Unique Red-Shifted Light-Harvesting Capabilities.</title>
        <authorList>
            <person name="Methner A."/>
            <person name="Kuzyk S.B."/>
            <person name="Petersen J."/>
            <person name="Bauer S."/>
            <person name="Brinkmann H."/>
            <person name="Sichau K."/>
            <person name="Wanner G."/>
            <person name="Wolf J."/>
            <person name="Neumann-Schaal M."/>
            <person name="Henke P."/>
            <person name="Tank M."/>
            <person name="Sproer C."/>
            <person name="Bunk B."/>
            <person name="Overmann J."/>
        </authorList>
    </citation>
    <scope>NUCLEOTIDE SEQUENCE [LARGE SCALE GENOMIC DNA]</scope>
    <source>
        <strain evidence="5 6">DSM 6702</strain>
    </source>
</reference>
<feature type="compositionally biased region" description="Low complexity" evidence="2">
    <location>
        <begin position="507"/>
        <end position="521"/>
    </location>
</feature>